<dbReference type="PANTHER" id="PTHR34857:SF2">
    <property type="entry name" value="SLL0384 PROTEIN"/>
    <property type="match status" value="1"/>
</dbReference>
<name>A0ABV9TS97_9ACTN</name>
<organism evidence="7 8">
    <name type="scientific">Actinomadura gamaensis</name>
    <dbReference type="NCBI Taxonomy" id="1763541"/>
    <lineage>
        <taxon>Bacteria</taxon>
        <taxon>Bacillati</taxon>
        <taxon>Actinomycetota</taxon>
        <taxon>Actinomycetes</taxon>
        <taxon>Streptosporangiales</taxon>
        <taxon>Thermomonosporaceae</taxon>
        <taxon>Actinomadura</taxon>
    </lineage>
</organism>
<accession>A0ABV9TS97</accession>
<sequence>MSGGHVHRLYRAGDGPVHRLPPQCKILGTLGFGIAVVATPRDQVWAFGCYALILAAVAAASRVPPGFLLRRMAVELPFVGFAFLLPFVVPGPHVHLAGVPLSTSGLWSSWNVLAKATLGVTASILLAATTEPRTLLLGVERLRLPPLIVQIATFMLRYTDVVLDEIRRMRTARLARGFDARDLRHVPVLARSLSALFLRSYERGERVYVAMASRGYSGTTPTLHDVSATARQWAATGLVPAVAAAVAATAWMVPG</sequence>
<evidence type="ECO:0000256" key="4">
    <source>
        <dbReference type="ARBA" id="ARBA00022989"/>
    </source>
</evidence>
<dbReference type="RefSeq" id="WP_378252733.1">
    <property type="nucleotide sequence ID" value="NZ_JBHSIT010000002.1"/>
</dbReference>
<dbReference type="NCBIfam" id="TIGR02454">
    <property type="entry name" value="ECF_T_CbiQ"/>
    <property type="match status" value="1"/>
</dbReference>
<gene>
    <name evidence="7" type="primary">cbiQ</name>
    <name evidence="7" type="ORF">ACFPCY_06665</name>
</gene>
<keyword evidence="8" id="KW-1185">Reference proteome</keyword>
<keyword evidence="5 6" id="KW-0472">Membrane</keyword>
<dbReference type="Pfam" id="PF02361">
    <property type="entry name" value="CbiQ"/>
    <property type="match status" value="1"/>
</dbReference>
<evidence type="ECO:0000256" key="6">
    <source>
        <dbReference type="SAM" id="Phobius"/>
    </source>
</evidence>
<dbReference type="CDD" id="cd16914">
    <property type="entry name" value="EcfT"/>
    <property type="match status" value="1"/>
</dbReference>
<evidence type="ECO:0000313" key="7">
    <source>
        <dbReference type="EMBL" id="MFC4906993.1"/>
    </source>
</evidence>
<keyword evidence="4 6" id="KW-1133">Transmembrane helix</keyword>
<evidence type="ECO:0000256" key="1">
    <source>
        <dbReference type="ARBA" id="ARBA00004651"/>
    </source>
</evidence>
<comment type="subcellular location">
    <subcellularLocation>
        <location evidence="1">Cell membrane</location>
        <topology evidence="1">Multi-pass membrane protein</topology>
    </subcellularLocation>
</comment>
<dbReference type="Proteomes" id="UP001595872">
    <property type="component" value="Unassembled WGS sequence"/>
</dbReference>
<keyword evidence="3 6" id="KW-0812">Transmembrane</keyword>
<reference evidence="8" key="1">
    <citation type="journal article" date="2019" name="Int. J. Syst. Evol. Microbiol.">
        <title>The Global Catalogue of Microorganisms (GCM) 10K type strain sequencing project: providing services to taxonomists for standard genome sequencing and annotation.</title>
        <authorList>
            <consortium name="The Broad Institute Genomics Platform"/>
            <consortium name="The Broad Institute Genome Sequencing Center for Infectious Disease"/>
            <person name="Wu L."/>
            <person name="Ma J."/>
        </authorList>
    </citation>
    <scope>NUCLEOTIDE SEQUENCE [LARGE SCALE GENOMIC DNA]</scope>
    <source>
        <strain evidence="8">KLKA75</strain>
    </source>
</reference>
<proteinExistence type="predicted"/>
<feature type="transmembrane region" description="Helical" evidence="6">
    <location>
        <begin position="109"/>
        <end position="128"/>
    </location>
</feature>
<feature type="transmembrane region" description="Helical" evidence="6">
    <location>
        <begin position="72"/>
        <end position="89"/>
    </location>
</feature>
<dbReference type="InterPro" id="IPR051611">
    <property type="entry name" value="ECF_transporter_component"/>
</dbReference>
<dbReference type="InterPro" id="IPR012809">
    <property type="entry name" value="ECF_CbiQ"/>
</dbReference>
<protein>
    <submittedName>
        <fullName evidence="7">Cobalt ECF transporter T component CbiQ</fullName>
    </submittedName>
</protein>
<evidence type="ECO:0000256" key="5">
    <source>
        <dbReference type="ARBA" id="ARBA00023136"/>
    </source>
</evidence>
<dbReference type="PANTHER" id="PTHR34857">
    <property type="entry name" value="SLL0384 PROTEIN"/>
    <property type="match status" value="1"/>
</dbReference>
<comment type="caution">
    <text evidence="7">The sequence shown here is derived from an EMBL/GenBank/DDBJ whole genome shotgun (WGS) entry which is preliminary data.</text>
</comment>
<evidence type="ECO:0000256" key="3">
    <source>
        <dbReference type="ARBA" id="ARBA00022692"/>
    </source>
</evidence>
<evidence type="ECO:0000256" key="2">
    <source>
        <dbReference type="ARBA" id="ARBA00022475"/>
    </source>
</evidence>
<feature type="transmembrane region" description="Helical" evidence="6">
    <location>
        <begin position="44"/>
        <end position="60"/>
    </location>
</feature>
<evidence type="ECO:0000313" key="8">
    <source>
        <dbReference type="Proteomes" id="UP001595872"/>
    </source>
</evidence>
<dbReference type="EMBL" id="JBHSIT010000002">
    <property type="protein sequence ID" value="MFC4906993.1"/>
    <property type="molecule type" value="Genomic_DNA"/>
</dbReference>
<keyword evidence="2" id="KW-1003">Cell membrane</keyword>
<feature type="transmembrane region" description="Helical" evidence="6">
    <location>
        <begin position="233"/>
        <end position="253"/>
    </location>
</feature>
<dbReference type="InterPro" id="IPR003339">
    <property type="entry name" value="ABC/ECF_trnsptr_transmembrane"/>
</dbReference>